<reference evidence="1 2" key="1">
    <citation type="submission" date="2019-06" db="EMBL/GenBank/DDBJ databases">
        <title>Draft genome sequence of [Clostridium] clostridioforme NBRC 113352.</title>
        <authorList>
            <person name="Miura T."/>
            <person name="Furukawa M."/>
            <person name="Shimamura M."/>
            <person name="Ohyama Y."/>
            <person name="Yamazoe A."/>
            <person name="Kawasaki H."/>
        </authorList>
    </citation>
    <scope>NUCLEOTIDE SEQUENCE [LARGE SCALE GENOMIC DNA]</scope>
    <source>
        <strain evidence="1 2">NBRC 113352</strain>
    </source>
</reference>
<dbReference type="EMBL" id="BJLB01000001">
    <property type="protein sequence ID" value="GEA35116.1"/>
    <property type="molecule type" value="Genomic_DNA"/>
</dbReference>
<accession>A0A829W2Y4</accession>
<organism evidence="1 2">
    <name type="scientific">Enterocloster clostridioformis</name>
    <dbReference type="NCBI Taxonomy" id="1531"/>
    <lineage>
        <taxon>Bacteria</taxon>
        <taxon>Bacillati</taxon>
        <taxon>Bacillota</taxon>
        <taxon>Clostridia</taxon>
        <taxon>Lachnospirales</taxon>
        <taxon>Lachnospiraceae</taxon>
        <taxon>Enterocloster</taxon>
    </lineage>
</organism>
<gene>
    <name evidence="1" type="ORF">Ccl03g_08290</name>
</gene>
<evidence type="ECO:0000313" key="2">
    <source>
        <dbReference type="Proteomes" id="UP000315200"/>
    </source>
</evidence>
<dbReference type="RefSeq" id="WP_196024598.1">
    <property type="nucleotide sequence ID" value="NZ_JADPAG010000090.1"/>
</dbReference>
<proteinExistence type="predicted"/>
<dbReference type="Proteomes" id="UP000315200">
    <property type="component" value="Unassembled WGS sequence"/>
</dbReference>
<comment type="caution">
    <text evidence="1">The sequence shown here is derived from an EMBL/GenBank/DDBJ whole genome shotgun (WGS) entry which is preliminary data.</text>
</comment>
<protein>
    <submittedName>
        <fullName evidence="1">Uncharacterized protein</fullName>
    </submittedName>
</protein>
<name>A0A829W2Y4_9FIRM</name>
<evidence type="ECO:0000313" key="1">
    <source>
        <dbReference type="EMBL" id="GEA35116.1"/>
    </source>
</evidence>
<dbReference type="AlphaFoldDB" id="A0A829W2Y4"/>
<sequence length="79" mass="9276">MINRVPTIKKIQTINTICIMNDFDFGIEVIHKNSAIINIAIENSCDMSKFILIPPRFYAIYYRVEMIESQMEMWSILSD</sequence>